<dbReference type="InterPro" id="IPR017452">
    <property type="entry name" value="GPCR_Rhodpsn_7TM"/>
</dbReference>
<comment type="function">
    <text evidence="1">Putative odorant or sperm cell receptor.</text>
</comment>
<dbReference type="InterPro" id="IPR000725">
    <property type="entry name" value="Olfact_rcpt"/>
</dbReference>
<dbReference type="STRING" id="30522.A0A4W2BLX5"/>
<dbReference type="GO" id="GO:0005886">
    <property type="term" value="C:plasma membrane"/>
    <property type="evidence" value="ECO:0007669"/>
    <property type="project" value="UniProtKB-SubCell"/>
</dbReference>
<keyword evidence="4 11" id="KW-0812">Transmembrane</keyword>
<keyword evidence="3 12" id="KW-0716">Sensory transduction</keyword>
<evidence type="ECO:0000256" key="2">
    <source>
        <dbReference type="ARBA" id="ARBA00004141"/>
    </source>
</evidence>
<dbReference type="Pfam" id="PF13853">
    <property type="entry name" value="7tm_4"/>
    <property type="match status" value="1"/>
</dbReference>
<evidence type="ECO:0000256" key="4">
    <source>
        <dbReference type="ARBA" id="ARBA00022692"/>
    </source>
</evidence>
<gene>
    <name evidence="14" type="primary">LOC113888187</name>
</gene>
<keyword evidence="8 12" id="KW-0472">Membrane</keyword>
<feature type="transmembrane region" description="Helical" evidence="12">
    <location>
        <begin position="120"/>
        <end position="138"/>
    </location>
</feature>
<evidence type="ECO:0000259" key="13">
    <source>
        <dbReference type="PROSITE" id="PS50262"/>
    </source>
</evidence>
<dbReference type="Gene3D" id="1.20.1070.10">
    <property type="entry name" value="Rhodopsin 7-helix transmembrane proteins"/>
    <property type="match status" value="1"/>
</dbReference>
<evidence type="ECO:0000256" key="8">
    <source>
        <dbReference type="ARBA" id="ARBA00023136"/>
    </source>
</evidence>
<evidence type="ECO:0000256" key="3">
    <source>
        <dbReference type="ARBA" id="ARBA00022606"/>
    </source>
</evidence>
<keyword evidence="15" id="KW-1185">Reference proteome</keyword>
<reference evidence="15 16" key="1">
    <citation type="submission" date="2018-11" db="EMBL/GenBank/DDBJ databases">
        <title>Haplotype-resolved cattle genomes.</title>
        <authorList>
            <person name="Low W.Y."/>
            <person name="Tearle R."/>
            <person name="Bickhart D.M."/>
            <person name="Rosen B.D."/>
            <person name="Koren S."/>
            <person name="Rhie A."/>
            <person name="Hiendleder S."/>
            <person name="Phillippy A.M."/>
            <person name="Smith T.P.L."/>
            <person name="Williams J.L."/>
        </authorList>
    </citation>
    <scope>NUCLEOTIDE SEQUENCE [LARGE SCALE GENOMIC DNA]</scope>
</reference>
<evidence type="ECO:0000256" key="12">
    <source>
        <dbReference type="RuleBase" id="RU363047"/>
    </source>
</evidence>
<evidence type="ECO:0000256" key="6">
    <source>
        <dbReference type="ARBA" id="ARBA00022989"/>
    </source>
</evidence>
<accession>A0A4W2BLX5</accession>
<dbReference type="OMA" id="RTMHQGN"/>
<feature type="transmembrane region" description="Helical" evidence="12">
    <location>
        <begin position="159"/>
        <end position="184"/>
    </location>
</feature>
<organism evidence="14 15">
    <name type="scientific">Bos indicus x Bos taurus</name>
    <name type="common">Hybrid cattle</name>
    <dbReference type="NCBI Taxonomy" id="30522"/>
    <lineage>
        <taxon>Eukaryota</taxon>
        <taxon>Metazoa</taxon>
        <taxon>Chordata</taxon>
        <taxon>Craniata</taxon>
        <taxon>Vertebrata</taxon>
        <taxon>Euteleostomi</taxon>
        <taxon>Mammalia</taxon>
        <taxon>Eutheria</taxon>
        <taxon>Laurasiatheria</taxon>
        <taxon>Artiodactyla</taxon>
        <taxon>Ruminantia</taxon>
        <taxon>Pecora</taxon>
        <taxon>Bovidae</taxon>
        <taxon>Bovinae</taxon>
        <taxon>Bos</taxon>
    </lineage>
</organism>
<keyword evidence="12" id="KW-1003">Cell membrane</keyword>
<dbReference type="PANTHER" id="PTHR48001">
    <property type="entry name" value="OLFACTORY RECEPTOR"/>
    <property type="match status" value="1"/>
</dbReference>
<dbReference type="PROSITE" id="PS50262">
    <property type="entry name" value="G_PROTEIN_RECEP_F1_2"/>
    <property type="match status" value="1"/>
</dbReference>
<feature type="transmembrane region" description="Helical" evidence="12">
    <location>
        <begin position="291"/>
        <end position="310"/>
    </location>
</feature>
<keyword evidence="5 12" id="KW-0552">Olfaction</keyword>
<comment type="similarity">
    <text evidence="11">Belongs to the G-protein coupled receptor 1 family.</text>
</comment>
<feature type="transmembrane region" description="Helical" evidence="12">
    <location>
        <begin position="215"/>
        <end position="239"/>
    </location>
</feature>
<evidence type="ECO:0000313" key="15">
    <source>
        <dbReference type="Proteomes" id="UP000314981"/>
    </source>
</evidence>
<dbReference type="GeneID" id="113888187"/>
<reference evidence="14" key="2">
    <citation type="submission" date="2025-05" db="UniProtKB">
        <authorList>
            <consortium name="Ensembl"/>
        </authorList>
    </citation>
    <scope>IDENTIFICATION</scope>
</reference>
<feature type="domain" description="G-protein coupled receptors family 1 profile" evidence="13">
    <location>
        <begin position="59"/>
        <end position="308"/>
    </location>
</feature>
<name>A0A4W2BLX5_BOBOX</name>
<feature type="transmembrane region" description="Helical" evidence="12">
    <location>
        <begin position="21"/>
        <end position="39"/>
    </location>
</feature>
<evidence type="ECO:0000256" key="7">
    <source>
        <dbReference type="ARBA" id="ARBA00023040"/>
    </source>
</evidence>
<dbReference type="Proteomes" id="UP000314981">
    <property type="component" value="Unassembled WGS sequence"/>
</dbReference>
<evidence type="ECO:0000313" key="16">
    <source>
        <dbReference type="Proteomes" id="UP000429181"/>
    </source>
</evidence>
<evidence type="ECO:0000256" key="11">
    <source>
        <dbReference type="RuleBase" id="RU000688"/>
    </source>
</evidence>
<dbReference type="PROSITE" id="PS00237">
    <property type="entry name" value="G_PROTEIN_RECEP_F1_1"/>
    <property type="match status" value="1"/>
</dbReference>
<feature type="transmembrane region" description="Helical" evidence="12">
    <location>
        <begin position="260"/>
        <end position="279"/>
    </location>
</feature>
<dbReference type="GeneTree" id="ENSGT00940000164687"/>
<dbReference type="PRINTS" id="PR00237">
    <property type="entry name" value="GPCRRHODOPSN"/>
</dbReference>
<keyword evidence="10 11" id="KW-0807">Transducer</keyword>
<evidence type="ECO:0000313" key="14">
    <source>
        <dbReference type="Ensembl" id="ENSBIXP00000000859.1"/>
    </source>
</evidence>
<dbReference type="SUPFAM" id="SSF81321">
    <property type="entry name" value="Family A G protein-coupled receptor-like"/>
    <property type="match status" value="1"/>
</dbReference>
<evidence type="ECO:0000256" key="9">
    <source>
        <dbReference type="ARBA" id="ARBA00023170"/>
    </source>
</evidence>
<keyword evidence="7 11" id="KW-0297">G-protein coupled receptor</keyword>
<sequence>MLPFYNKVTFFSLFRHRRIMLQGNQTISAFFLLGLTAVSEQQQHIFVLFLCMYLVTMVGNLLIILAIVNDAHLHSPMYFFLASLSFTDICFTSTTVPKMLADIQSQSPVISFAGCLTQMYFFMLLVDLDNFLLAAMAYDRYVAICYPLHYAALLSLKRCALLVVTPWVVCNLLSVLHIGLLGLLNFCDQREIPHFFCDLEPILRLACSDTQINDLTILVIGGAVIFIPFTFICVSYFLIGCTVLRIPSAKGKWKTFSTCGSHFLAVSLFYGSISGVYFLPSSAYSAERDKVAAVMYTVVTPMMNPFIYSLRNKDLKGAVRRLLIRKTYFCRW</sequence>
<dbReference type="Proteomes" id="UP000429181">
    <property type="component" value="Unassembled WGS sequence"/>
</dbReference>
<dbReference type="SMR" id="A0A4W2BLX5"/>
<dbReference type="CDD" id="cd15918">
    <property type="entry name" value="7tmA_OR1_7-like"/>
    <property type="match status" value="1"/>
</dbReference>
<dbReference type="Ensembl" id="ENSBIXT00000015288.1">
    <property type="protein sequence ID" value="ENSBIXP00000000859.1"/>
    <property type="gene ID" value="ENSBIXG00000029281.1"/>
</dbReference>
<dbReference type="Ensembl" id="ENSBIXT00005032670.1">
    <property type="protein sequence ID" value="ENSBIXP00005019690.1"/>
    <property type="gene ID" value="ENSBIXG00005022847.1"/>
</dbReference>
<protein>
    <recommendedName>
        <fullName evidence="12">Olfactory receptor</fullName>
    </recommendedName>
</protein>
<evidence type="ECO:0000256" key="1">
    <source>
        <dbReference type="ARBA" id="ARBA00003929"/>
    </source>
</evidence>
<keyword evidence="6 12" id="KW-1133">Transmembrane helix</keyword>
<evidence type="ECO:0000256" key="10">
    <source>
        <dbReference type="ARBA" id="ARBA00023224"/>
    </source>
</evidence>
<dbReference type="RefSeq" id="XP_027391274.1">
    <property type="nucleotide sequence ID" value="XM_027535473.1"/>
</dbReference>
<keyword evidence="9 11" id="KW-0675">Receptor</keyword>
<dbReference type="GO" id="GO:0004930">
    <property type="term" value="F:G protein-coupled receptor activity"/>
    <property type="evidence" value="ECO:0007669"/>
    <property type="project" value="UniProtKB-KW"/>
</dbReference>
<feature type="transmembrane region" description="Helical" evidence="12">
    <location>
        <begin position="45"/>
        <end position="67"/>
    </location>
</feature>
<dbReference type="FunFam" id="1.20.1070.10:FF:000009">
    <property type="entry name" value="Olfactory receptor"/>
    <property type="match status" value="1"/>
</dbReference>
<dbReference type="GO" id="GO:0004984">
    <property type="term" value="F:olfactory receptor activity"/>
    <property type="evidence" value="ECO:0007669"/>
    <property type="project" value="InterPro"/>
</dbReference>
<dbReference type="PRINTS" id="PR00245">
    <property type="entry name" value="OLFACTORYR"/>
</dbReference>
<evidence type="ECO:0000256" key="5">
    <source>
        <dbReference type="ARBA" id="ARBA00022725"/>
    </source>
</evidence>
<proteinExistence type="inferred from homology"/>
<dbReference type="InterPro" id="IPR000276">
    <property type="entry name" value="GPCR_Rhodpsn"/>
</dbReference>
<comment type="subcellular location">
    <subcellularLocation>
        <location evidence="12">Cell membrane</location>
        <topology evidence="12">Multi-pass membrane protein</topology>
    </subcellularLocation>
    <subcellularLocation>
        <location evidence="2">Membrane</location>
        <topology evidence="2">Multi-pass membrane protein</topology>
    </subcellularLocation>
</comment>
<dbReference type="AlphaFoldDB" id="A0A4W2BLX5"/>